<dbReference type="InterPro" id="IPR010255">
    <property type="entry name" value="Haem_peroxidase_sf"/>
</dbReference>
<dbReference type="Pfam" id="PF03098">
    <property type="entry name" value="An_peroxidase"/>
    <property type="match status" value="1"/>
</dbReference>
<name>A0A2H4DWF2_PENJP</name>
<keyword evidence="7 18" id="KW-0479">Metal-binding</keyword>
<dbReference type="SUPFAM" id="SSF47473">
    <property type="entry name" value="EF-hand"/>
    <property type="match status" value="1"/>
</dbReference>
<dbReference type="Pfam" id="PF08030">
    <property type="entry name" value="NAD_binding_6"/>
    <property type="match status" value="1"/>
</dbReference>
<dbReference type="SFLD" id="SFLDG01169">
    <property type="entry name" value="NADPH_oxidase_subgroup_(NOX)"/>
    <property type="match status" value="1"/>
</dbReference>
<keyword evidence="15" id="KW-0376">Hydrogen peroxide</keyword>
<comment type="catalytic activity">
    <reaction evidence="17">
        <text>NADPH + O2 + H(+) = H2O2 + NADP(+)</text>
        <dbReference type="Rhea" id="RHEA:11260"/>
        <dbReference type="ChEBI" id="CHEBI:15378"/>
        <dbReference type="ChEBI" id="CHEBI:15379"/>
        <dbReference type="ChEBI" id="CHEBI:16240"/>
        <dbReference type="ChEBI" id="CHEBI:57783"/>
        <dbReference type="ChEBI" id="CHEBI:58349"/>
        <dbReference type="EC" id="1.6.3.1"/>
    </reaction>
</comment>
<feature type="transmembrane region" description="Helical" evidence="19">
    <location>
        <begin position="1267"/>
        <end position="1287"/>
    </location>
</feature>
<evidence type="ECO:0000256" key="15">
    <source>
        <dbReference type="ARBA" id="ARBA00023324"/>
    </source>
</evidence>
<dbReference type="GO" id="GO:0009653">
    <property type="term" value="P:anatomical structure morphogenesis"/>
    <property type="evidence" value="ECO:0007669"/>
    <property type="project" value="UniProtKB-ARBA"/>
</dbReference>
<evidence type="ECO:0000256" key="20">
    <source>
        <dbReference type="SAM" id="SignalP"/>
    </source>
</evidence>
<dbReference type="GO" id="GO:0016020">
    <property type="term" value="C:membrane"/>
    <property type="evidence" value="ECO:0007669"/>
    <property type="project" value="UniProtKB-SubCell"/>
</dbReference>
<dbReference type="GO" id="GO:0042742">
    <property type="term" value="P:defense response to bacterium"/>
    <property type="evidence" value="ECO:0007669"/>
    <property type="project" value="UniProtKB-ARBA"/>
</dbReference>
<dbReference type="InterPro" id="IPR013112">
    <property type="entry name" value="FAD-bd_8"/>
</dbReference>
<dbReference type="GO" id="GO:0042744">
    <property type="term" value="P:hydrogen peroxide catabolic process"/>
    <property type="evidence" value="ECO:0007669"/>
    <property type="project" value="UniProtKB-KW"/>
</dbReference>
<dbReference type="SFLD" id="SFLDG01168">
    <property type="entry name" value="Ferric_reductase_subgroup_(FRE"/>
    <property type="match status" value="1"/>
</dbReference>
<evidence type="ECO:0000259" key="21">
    <source>
        <dbReference type="PROSITE" id="PS50222"/>
    </source>
</evidence>
<organism evidence="23">
    <name type="scientific">Penaeus japonicus</name>
    <name type="common">Kuruma prawn</name>
    <name type="synonym">Marsupenaeus japonicus</name>
    <dbReference type="NCBI Taxonomy" id="27405"/>
    <lineage>
        <taxon>Eukaryota</taxon>
        <taxon>Metazoa</taxon>
        <taxon>Ecdysozoa</taxon>
        <taxon>Arthropoda</taxon>
        <taxon>Crustacea</taxon>
        <taxon>Multicrustacea</taxon>
        <taxon>Malacostraca</taxon>
        <taxon>Eumalacostraca</taxon>
        <taxon>Eucarida</taxon>
        <taxon>Decapoda</taxon>
        <taxon>Dendrobranchiata</taxon>
        <taxon>Penaeoidea</taxon>
        <taxon>Penaeidae</taxon>
        <taxon>Penaeus</taxon>
    </lineage>
</organism>
<evidence type="ECO:0000313" key="23">
    <source>
        <dbReference type="EMBL" id="ANA91274.1"/>
    </source>
</evidence>
<evidence type="ECO:0000256" key="3">
    <source>
        <dbReference type="ARBA" id="ARBA00012698"/>
    </source>
</evidence>
<keyword evidence="12 19" id="KW-1133">Transmembrane helix</keyword>
<feature type="transmembrane region" description="Helical" evidence="19">
    <location>
        <begin position="1098"/>
        <end position="1121"/>
    </location>
</feature>
<keyword evidence="18" id="KW-0349">Heme</keyword>
<feature type="transmembrane region" description="Helical" evidence="19">
    <location>
        <begin position="1233"/>
        <end position="1260"/>
    </location>
</feature>
<dbReference type="InterPro" id="IPR011992">
    <property type="entry name" value="EF-hand-dom_pair"/>
</dbReference>
<keyword evidence="5" id="KW-0285">Flavoprotein</keyword>
<accession>A0A2H4DWF2</accession>
<dbReference type="Gene3D" id="3.40.50.80">
    <property type="entry name" value="Nucleotide-binding domain of ferredoxin-NADP reductase (FNR) module"/>
    <property type="match status" value="1"/>
</dbReference>
<comment type="catalytic activity">
    <reaction evidence="16">
        <text>NADH + O2 + H(+) = H2O2 + NAD(+)</text>
        <dbReference type="Rhea" id="RHEA:11264"/>
        <dbReference type="ChEBI" id="CHEBI:15378"/>
        <dbReference type="ChEBI" id="CHEBI:15379"/>
        <dbReference type="ChEBI" id="CHEBI:16240"/>
        <dbReference type="ChEBI" id="CHEBI:57540"/>
        <dbReference type="ChEBI" id="CHEBI:57945"/>
        <dbReference type="EC" id="1.6.3.1"/>
    </reaction>
</comment>
<dbReference type="CDD" id="cd06186">
    <property type="entry name" value="NOX_Duox_like_FAD_NADP"/>
    <property type="match status" value="1"/>
</dbReference>
<evidence type="ECO:0000256" key="18">
    <source>
        <dbReference type="PIRSR" id="PIRSR619791-2"/>
    </source>
</evidence>
<dbReference type="Gene3D" id="2.40.30.10">
    <property type="entry name" value="Translation factors"/>
    <property type="match status" value="1"/>
</dbReference>
<dbReference type="InterPro" id="IPR017938">
    <property type="entry name" value="Riboflavin_synthase-like_b-brl"/>
</dbReference>
<dbReference type="CDD" id="cd00051">
    <property type="entry name" value="EFh"/>
    <property type="match status" value="1"/>
</dbReference>
<evidence type="ECO:0000256" key="10">
    <source>
        <dbReference type="ARBA" id="ARBA00022837"/>
    </source>
</evidence>
<dbReference type="SFLD" id="SFLDS00052">
    <property type="entry name" value="Ferric_Reductase_Domain"/>
    <property type="match status" value="1"/>
</dbReference>
<dbReference type="FunFam" id="2.40.30.10:FF:000059">
    <property type="entry name" value="dual oxidase isoform X1"/>
    <property type="match status" value="1"/>
</dbReference>
<dbReference type="InterPro" id="IPR013121">
    <property type="entry name" value="Fe_red_NAD-bd_6"/>
</dbReference>
<dbReference type="EC" id="1.6.3.1" evidence="3"/>
<dbReference type="InterPro" id="IPR002048">
    <property type="entry name" value="EF_hand_dom"/>
</dbReference>
<dbReference type="InterPro" id="IPR039261">
    <property type="entry name" value="FNR_nucleotide-bd"/>
</dbReference>
<dbReference type="SMART" id="SM00054">
    <property type="entry name" value="EFh"/>
    <property type="match status" value="3"/>
</dbReference>
<dbReference type="GO" id="GO:0020037">
    <property type="term" value="F:heme binding"/>
    <property type="evidence" value="ECO:0007669"/>
    <property type="project" value="InterPro"/>
</dbReference>
<evidence type="ECO:0000256" key="7">
    <source>
        <dbReference type="ARBA" id="ARBA00022723"/>
    </source>
</evidence>
<evidence type="ECO:0000256" key="14">
    <source>
        <dbReference type="ARBA" id="ARBA00023136"/>
    </source>
</evidence>
<protein>
    <recommendedName>
        <fullName evidence="3">NAD(P)H oxidase (H2O2-forming)</fullName>
        <ecNumber evidence="3">1.6.3.1</ecNumber>
    </recommendedName>
</protein>
<dbReference type="PRINTS" id="PR00457">
    <property type="entry name" value="ANPEROXIDASE"/>
</dbReference>
<dbReference type="GO" id="GO:0016174">
    <property type="term" value="F:NAD(P)H oxidase H2O2-forming activity"/>
    <property type="evidence" value="ECO:0007669"/>
    <property type="project" value="UniProtKB-EC"/>
</dbReference>
<keyword evidence="11" id="KW-0521">NADP</keyword>
<dbReference type="PROSITE" id="PS00018">
    <property type="entry name" value="EF_HAND_1"/>
    <property type="match status" value="2"/>
</dbReference>
<evidence type="ECO:0000256" key="8">
    <source>
        <dbReference type="ARBA" id="ARBA00022737"/>
    </source>
</evidence>
<evidence type="ECO:0000256" key="17">
    <source>
        <dbReference type="ARBA" id="ARBA00048762"/>
    </source>
</evidence>
<dbReference type="Gene3D" id="1.10.238.10">
    <property type="entry name" value="EF-hand"/>
    <property type="match status" value="1"/>
</dbReference>
<evidence type="ECO:0000256" key="11">
    <source>
        <dbReference type="ARBA" id="ARBA00022857"/>
    </source>
</evidence>
<dbReference type="OrthoDB" id="6019201at2759"/>
<reference evidence="23" key="1">
    <citation type="submission" date="2015-11" db="EMBL/GenBank/DDBJ databases">
        <title>Dual oxidases participate in regulation of intestinal microbiotic hemeostasis and regulated by p38 MAPK pathway in kuruma shrimp.</title>
        <authorList>
            <person name="Wang J."/>
            <person name="Zhao X."/>
        </authorList>
    </citation>
    <scope>NUCLEOTIDE SEQUENCE</scope>
</reference>
<evidence type="ECO:0000256" key="12">
    <source>
        <dbReference type="ARBA" id="ARBA00022989"/>
    </source>
</evidence>
<dbReference type="InterPro" id="IPR018247">
    <property type="entry name" value="EF_Hand_1_Ca_BS"/>
</dbReference>
<feature type="domain" description="EF-hand" evidence="21">
    <location>
        <begin position="902"/>
        <end position="937"/>
    </location>
</feature>
<dbReference type="SUPFAM" id="SSF48113">
    <property type="entry name" value="Heme-dependent peroxidases"/>
    <property type="match status" value="1"/>
</dbReference>
<dbReference type="InterPro" id="IPR017927">
    <property type="entry name" value="FAD-bd_FR_type"/>
</dbReference>
<dbReference type="GO" id="GO:0005509">
    <property type="term" value="F:calcium ion binding"/>
    <property type="evidence" value="ECO:0007669"/>
    <property type="project" value="InterPro"/>
</dbReference>
<dbReference type="SUPFAM" id="SSF52343">
    <property type="entry name" value="Ferredoxin reductase-like, C-terminal NADP-linked domain"/>
    <property type="match status" value="1"/>
</dbReference>
<feature type="domain" description="FAD-binding FR-type" evidence="22">
    <location>
        <begin position="1320"/>
        <end position="1427"/>
    </location>
</feature>
<dbReference type="GO" id="GO:0006979">
    <property type="term" value="P:response to oxidative stress"/>
    <property type="evidence" value="ECO:0007669"/>
    <property type="project" value="InterPro"/>
</dbReference>
<keyword evidence="20" id="KW-0732">Signal</keyword>
<evidence type="ECO:0000256" key="4">
    <source>
        <dbReference type="ARBA" id="ARBA00022559"/>
    </source>
</evidence>
<keyword evidence="9" id="KW-0274">FAD</keyword>
<evidence type="ECO:0000256" key="13">
    <source>
        <dbReference type="ARBA" id="ARBA00023002"/>
    </source>
</evidence>
<proteinExistence type="evidence at transcript level"/>
<feature type="transmembrane region" description="Helical" evidence="19">
    <location>
        <begin position="1186"/>
        <end position="1206"/>
    </location>
</feature>
<keyword evidence="4" id="KW-0575">Peroxidase</keyword>
<dbReference type="PANTHER" id="PTHR11475">
    <property type="entry name" value="OXIDASE/PEROXIDASE"/>
    <property type="match status" value="1"/>
</dbReference>
<dbReference type="Pfam" id="PF08022">
    <property type="entry name" value="FAD_binding_8"/>
    <property type="match status" value="1"/>
</dbReference>
<keyword evidence="18" id="KW-0408">Iron</keyword>
<feature type="binding site" description="axial binding residue" evidence="18">
    <location>
        <position position="384"/>
    </location>
    <ligand>
        <name>heme b</name>
        <dbReference type="ChEBI" id="CHEBI:60344"/>
    </ligand>
    <ligandPart>
        <name>Fe</name>
        <dbReference type="ChEBI" id="CHEBI:18248"/>
    </ligandPart>
</feature>
<comment type="subcellular location">
    <subcellularLocation>
        <location evidence="1">Membrane</location>
        <topology evidence="1">Multi-pass membrane protein</topology>
    </subcellularLocation>
</comment>
<evidence type="ECO:0000256" key="5">
    <source>
        <dbReference type="ARBA" id="ARBA00022630"/>
    </source>
</evidence>
<feature type="domain" description="EF-hand" evidence="21">
    <location>
        <begin position="938"/>
        <end position="973"/>
    </location>
</feature>
<evidence type="ECO:0000256" key="2">
    <source>
        <dbReference type="ARBA" id="ARBA00005644"/>
    </source>
</evidence>
<dbReference type="GO" id="GO:0004601">
    <property type="term" value="F:peroxidase activity"/>
    <property type="evidence" value="ECO:0007669"/>
    <property type="project" value="UniProtKB-KW"/>
</dbReference>
<keyword evidence="10" id="KW-0106">Calcium</keyword>
<dbReference type="PANTHER" id="PTHR11475:SF144">
    <property type="entry name" value="NAD(P)H OXIDASE (H2O2-FORMING)"/>
    <property type="match status" value="1"/>
</dbReference>
<evidence type="ECO:0000256" key="6">
    <source>
        <dbReference type="ARBA" id="ARBA00022692"/>
    </source>
</evidence>
<comment type="similarity">
    <text evidence="2">In the N-terminal section; belongs to the peroxidase family.</text>
</comment>
<dbReference type="PROSITE" id="PS50222">
    <property type="entry name" value="EF_HAND_2"/>
    <property type="match status" value="2"/>
</dbReference>
<dbReference type="InterPro" id="IPR019791">
    <property type="entry name" value="Haem_peroxidase_animal"/>
</dbReference>
<keyword evidence="13" id="KW-0560">Oxidoreductase</keyword>
<feature type="transmembrane region" description="Helical" evidence="19">
    <location>
        <begin position="1141"/>
        <end position="1165"/>
    </location>
</feature>
<evidence type="ECO:0000256" key="19">
    <source>
        <dbReference type="SAM" id="Phobius"/>
    </source>
</evidence>
<feature type="transmembrane region" description="Helical" evidence="19">
    <location>
        <begin position="1293"/>
        <end position="1312"/>
    </location>
</feature>
<feature type="chain" id="PRO_5014118920" description="NAD(P)H oxidase (H2O2-forming)" evidence="20">
    <location>
        <begin position="20"/>
        <end position="1603"/>
    </location>
</feature>
<dbReference type="InterPro" id="IPR037120">
    <property type="entry name" value="Haem_peroxidase_sf_animal"/>
</dbReference>
<feature type="signal peptide" evidence="20">
    <location>
        <begin position="1"/>
        <end position="19"/>
    </location>
</feature>
<keyword evidence="14 19" id="KW-0472">Membrane</keyword>
<dbReference type="Gene3D" id="1.10.640.10">
    <property type="entry name" value="Haem peroxidase domain superfamily, animal type"/>
    <property type="match status" value="1"/>
</dbReference>
<dbReference type="GO" id="GO:0016175">
    <property type="term" value="F:superoxide-generating NAD(P)H oxidase activity"/>
    <property type="evidence" value="ECO:0007669"/>
    <property type="project" value="UniProtKB-ARBA"/>
</dbReference>
<feature type="transmembrane region" description="Helical" evidence="19">
    <location>
        <begin position="686"/>
        <end position="710"/>
    </location>
</feature>
<evidence type="ECO:0000256" key="9">
    <source>
        <dbReference type="ARBA" id="ARBA00022827"/>
    </source>
</evidence>
<sequence length="1603" mass="183997">MWWKLLLLGALLWAGAARAQCPDHKDASARPRPCTWEGQTKGEFRFLDWLIGGCVVGSNCAGATDHHAEFPGYDGWYNNLAKPNQGAVDTPLLRLLPPAYADGVYQPAKRTVNPLKVSEQLMRGQNGKVSKGGRTAFLLYFGQQVVEEILDAQGPGCPPEYFNIDIENNHDFARRPSLKFMPLLRTRYDMTTGFSPNNPRQQLNEITPYLDGGLVYGTSKGWADALRTFSNGSLAQDGLLAWHDELGEGFPAENKQRLPMANPPPPTNHSNYVRQQETARVDRFFKLGNPRGNENPFLLTFGIVWFRWHNHIARYFKNVHRDWSGERIFNEARKWVIATYQAVVFYDWLPRYMHTSLPKYQGYRPTVDPQVSHIFQSAAMRFGHTLVTSGVYLREKNDQGCNPLHFELAAPEGSSQRRIMGVRTCNSFWRSPELFTRDKDNFDRFLMGLSSQSTEREDNIIVDDLRGRVFGPLEFSRRDLMAINIQRGRDHGLPDYNTARKHFGLSTLETLDMAEFKNKTQTEVNDESALRQLQTLYDNDPWKVDIWPGGLLETRNGPGQLFSKVILDQFERIRDGDRFWFENNKNDLFTQAERNRLGRVRIIDVILSITALKPAVDIQEDPFTAVHQGNGIGNTCMQQLSIRTSCLLHNNVNTTCSYLPQISDSNAEECTKPDTYDYFTGSEVSYILVLIFLLGLCFATVVAVKTMAIIKVKRHNKKAFSTFKIKEGSHKAKERVKLRESRYVVVRLDQESRRIEVSGAGQERLRIIDLRNVQEMKVRHLHDFTKMVICVANHYDLFLNFEDGWHGKRLHKDLTEFCQSLHITLMLTPESKTSLQFGIVTVNQREKQLADFSRVVLSNAFGSSKQADVTANLIAMGIHNKNDFLSMELTQVELANQLGMLPDSVFVKQLFRLMDQDGSGFITLKEFWDVMVVFARGKPEEKARLIFNIYDISNTGQLSAVDLVGMVRSTLGSEGKNQDLDHIVQTMLQSVGVNADQTINFEQFQQIFNTRSDVFNHVQIDVREMSSKSNSRFSLYGEIPIGGFAAEAARKEYDEARQEVLTKEDSEEDTKDKLWLGVELAESLRSIVNNIKNKQQTLFWGTLYTIVMLLIFAERAYYYTIEREHAGLRRIAGLGVTVTRGAASAMMFTYSTLLVTMCRNVLSLLRSTLLHRIFPVDNMVDFHRYIGAWALFWTLVHIIGHCINFYHISTQTAMDLTCIFRDFFRSTHVLPKFHYWCLQTITGLTGVLLTIHTAVIYAFAYFARRHFFWLFWATHNSYPIFYVLMVFHGSGRLVQPPFFHFFFLGPCLLFVLDKLISFSRNKIQIDVKSVTHLPSNVTLLEIRRPPNFSFQSGQWVRIASLGISNKEYHPFTLSSAPHEENLTLHIRAVGPWTHKLRKVYKDKAAMAKGEKYPQIYMDGPFGEGHQNWWDYEVAIFVAGGIGVTPFASILKDIAYKLEHSKYLRTKKVVFLWTTRSQKQFEWMTDILRIVEAADKRNIIRTHIFITQFKSKFDLRTIMLYLAERHFQKISGTSLFTGLRAITHFSRPDFKAVFTSIKKKYGSMSSVVGVFTCGSPNLSRAVEKSCQMVNQEDGPLFRHYYENF</sequence>
<keyword evidence="6 19" id="KW-0812">Transmembrane</keyword>
<keyword evidence="8" id="KW-0677">Repeat</keyword>
<dbReference type="PROSITE" id="PS50292">
    <property type="entry name" value="PEROXIDASE_3"/>
    <property type="match status" value="1"/>
</dbReference>
<evidence type="ECO:0000256" key="16">
    <source>
        <dbReference type="ARBA" id="ARBA00047455"/>
    </source>
</evidence>
<dbReference type="SUPFAM" id="SSF63380">
    <property type="entry name" value="Riboflavin synthase domain-like"/>
    <property type="match status" value="1"/>
</dbReference>
<evidence type="ECO:0000256" key="1">
    <source>
        <dbReference type="ARBA" id="ARBA00004141"/>
    </source>
</evidence>
<evidence type="ECO:0000259" key="22">
    <source>
        <dbReference type="PROSITE" id="PS51384"/>
    </source>
</evidence>
<dbReference type="EMBL" id="KU206287">
    <property type="protein sequence ID" value="ANA91274.1"/>
    <property type="molecule type" value="mRNA"/>
</dbReference>
<dbReference type="PROSITE" id="PS51384">
    <property type="entry name" value="FAD_FR"/>
    <property type="match status" value="1"/>
</dbReference>